<dbReference type="PROSITE" id="PS51257">
    <property type="entry name" value="PROKAR_LIPOPROTEIN"/>
    <property type="match status" value="1"/>
</dbReference>
<dbReference type="PROSITE" id="PS51764">
    <property type="entry name" value="GH26"/>
    <property type="match status" value="1"/>
</dbReference>
<keyword evidence="3 4" id="KW-0326">Glycosidase</keyword>
<evidence type="ECO:0000256" key="5">
    <source>
        <dbReference type="SAM" id="SignalP"/>
    </source>
</evidence>
<sequence length="330" mass="36502">MLTRRQLLLAGLATGVASMAGCSSGSKEAGNGRPVREFGIASDPWKAADWGQAVGAKPTMVMEFESWDRNRTLDAHFQAAKDGKMESFAITWEPWTPVDLAANADAQSAVQPKFSNQAIVAGSLDGYIRNFATAVKKSDLTVYIRYAHEMNGDWYPWYHDPAVYAQAWRHIVDVFRSVGAKKAKFVFAPAVNLYQADDSAWMAGVQQYWPGAEYVDQVGTTMINLGRSKAYYVKDFKPRLKLLHETFGKGVVLAEVNSASEGRLKFFTELRTWLSTPEADYIRSVILSQLPSHGQASLGDQVGDLSWQVPTDDETRPVIKALIKDITPVA</sequence>
<organism evidence="7 8">
    <name type="scientific">Dactylosporangium darangshiense</name>
    <dbReference type="NCBI Taxonomy" id="579108"/>
    <lineage>
        <taxon>Bacteria</taxon>
        <taxon>Bacillati</taxon>
        <taxon>Actinomycetota</taxon>
        <taxon>Actinomycetes</taxon>
        <taxon>Micromonosporales</taxon>
        <taxon>Micromonosporaceae</taxon>
        <taxon>Dactylosporangium</taxon>
    </lineage>
</organism>
<evidence type="ECO:0000259" key="6">
    <source>
        <dbReference type="PROSITE" id="PS51764"/>
    </source>
</evidence>
<evidence type="ECO:0000313" key="7">
    <source>
        <dbReference type="EMBL" id="GAA4257511.1"/>
    </source>
</evidence>
<accession>A0ABP8DJJ5</accession>
<feature type="active site" description="Nucleophile" evidence="4">
    <location>
        <position position="255"/>
    </location>
</feature>
<keyword evidence="8" id="KW-1185">Reference proteome</keyword>
<feature type="domain" description="GH26" evidence="6">
    <location>
        <begin position="3"/>
        <end position="330"/>
    </location>
</feature>
<dbReference type="InterPro" id="IPR000805">
    <property type="entry name" value="Glyco_hydro_26"/>
</dbReference>
<dbReference type="Pfam" id="PF02156">
    <property type="entry name" value="Glyco_hydro_26"/>
    <property type="match status" value="1"/>
</dbReference>
<dbReference type="Gene3D" id="3.20.20.80">
    <property type="entry name" value="Glycosidases"/>
    <property type="match status" value="1"/>
</dbReference>
<evidence type="ECO:0000313" key="8">
    <source>
        <dbReference type="Proteomes" id="UP001500620"/>
    </source>
</evidence>
<dbReference type="EMBL" id="BAABAT010000027">
    <property type="protein sequence ID" value="GAA4257511.1"/>
    <property type="molecule type" value="Genomic_DNA"/>
</dbReference>
<comment type="caution">
    <text evidence="7">The sequence shown here is derived from an EMBL/GenBank/DDBJ whole genome shotgun (WGS) entry which is preliminary data.</text>
</comment>
<dbReference type="RefSeq" id="WP_345134480.1">
    <property type="nucleotide sequence ID" value="NZ_BAABAT010000027.1"/>
</dbReference>
<evidence type="ECO:0000256" key="4">
    <source>
        <dbReference type="PROSITE-ProRule" id="PRU01100"/>
    </source>
</evidence>
<keyword evidence="2 4" id="KW-0378">Hydrolase</keyword>
<dbReference type="PANTHER" id="PTHR40079">
    <property type="entry name" value="MANNAN ENDO-1,4-BETA-MANNOSIDASE E-RELATED"/>
    <property type="match status" value="1"/>
</dbReference>
<name>A0ABP8DJJ5_9ACTN</name>
<protein>
    <recommendedName>
        <fullName evidence="6">GH26 domain-containing protein</fullName>
    </recommendedName>
</protein>
<feature type="chain" id="PRO_5046611434" description="GH26 domain-containing protein" evidence="5">
    <location>
        <begin position="21"/>
        <end position="330"/>
    </location>
</feature>
<dbReference type="SUPFAM" id="SSF51445">
    <property type="entry name" value="(Trans)glycosidases"/>
    <property type="match status" value="1"/>
</dbReference>
<proteinExistence type="inferred from homology"/>
<reference evidence="8" key="1">
    <citation type="journal article" date="2019" name="Int. J. Syst. Evol. Microbiol.">
        <title>The Global Catalogue of Microorganisms (GCM) 10K type strain sequencing project: providing services to taxonomists for standard genome sequencing and annotation.</title>
        <authorList>
            <consortium name="The Broad Institute Genomics Platform"/>
            <consortium name="The Broad Institute Genome Sequencing Center for Infectious Disease"/>
            <person name="Wu L."/>
            <person name="Ma J."/>
        </authorList>
    </citation>
    <scope>NUCLEOTIDE SEQUENCE [LARGE SCALE GENOMIC DNA]</scope>
    <source>
        <strain evidence="8">JCM 17441</strain>
    </source>
</reference>
<dbReference type="InterPro" id="IPR017853">
    <property type="entry name" value="GH"/>
</dbReference>
<dbReference type="InterPro" id="IPR022790">
    <property type="entry name" value="GH26_dom"/>
</dbReference>
<keyword evidence="5" id="KW-0732">Signal</keyword>
<feature type="signal peptide" evidence="5">
    <location>
        <begin position="1"/>
        <end position="20"/>
    </location>
</feature>
<evidence type="ECO:0000256" key="2">
    <source>
        <dbReference type="ARBA" id="ARBA00022801"/>
    </source>
</evidence>
<dbReference type="PANTHER" id="PTHR40079:SF4">
    <property type="entry name" value="GH26 DOMAIN-CONTAINING PROTEIN-RELATED"/>
    <property type="match status" value="1"/>
</dbReference>
<gene>
    <name evidence="7" type="ORF">GCM10022255_074590</name>
</gene>
<feature type="active site" description="Proton donor" evidence="4">
    <location>
        <position position="149"/>
    </location>
</feature>
<evidence type="ECO:0000256" key="1">
    <source>
        <dbReference type="ARBA" id="ARBA00007754"/>
    </source>
</evidence>
<dbReference type="Proteomes" id="UP001500620">
    <property type="component" value="Unassembled WGS sequence"/>
</dbReference>
<evidence type="ECO:0000256" key="3">
    <source>
        <dbReference type="ARBA" id="ARBA00023295"/>
    </source>
</evidence>
<comment type="similarity">
    <text evidence="1 4">Belongs to the glycosyl hydrolase 26 family.</text>
</comment>